<protein>
    <submittedName>
        <fullName evidence="1">Uncharacterized protein</fullName>
    </submittedName>
</protein>
<evidence type="ECO:0000313" key="2">
    <source>
        <dbReference type="Proteomes" id="UP001084197"/>
    </source>
</evidence>
<accession>A0A9J6RFK4</accession>
<sequence>MLNKILFSLIGLTLLVASGTGLFFRQTYTNVSADENMLDHFSVALWDFDYSPNLINIMNQTVEDSPIIIRAKSEGKTKYTFQNFTQEIIVEEVYRGDGLKVGDQIEIIDFNWHVIFDNMSVNASFINLMQPNNEYLIFLDNKLNTFNSDEKIYQTPSLIIPPIFNYEDKEHVILSVTEDNLYVPYKSVKENEFFVSSEESLAKLIDFKHEVLQKYPK</sequence>
<name>A0A9J6RFK4_9BACI</name>
<dbReference type="Proteomes" id="UP001084197">
    <property type="component" value="Unassembled WGS sequence"/>
</dbReference>
<dbReference type="EMBL" id="JAPRAT010000029">
    <property type="protein sequence ID" value="MCZ0704198.1"/>
    <property type="molecule type" value="Genomic_DNA"/>
</dbReference>
<keyword evidence="2" id="KW-1185">Reference proteome</keyword>
<evidence type="ECO:0000313" key="1">
    <source>
        <dbReference type="EMBL" id="MCZ0704198.1"/>
    </source>
</evidence>
<dbReference type="RefSeq" id="WP_268780967.1">
    <property type="nucleotide sequence ID" value="NZ_JAPRAT010000029.1"/>
</dbReference>
<proteinExistence type="predicted"/>
<reference evidence="1" key="1">
    <citation type="submission" date="2022-11" db="EMBL/GenBank/DDBJ databases">
        <title>WGS of Natronobacillus azotifigens 24KS-1, an anaerobic diazotrophic haloalkaliphile from soda-rich habitats.</title>
        <authorList>
            <person name="Sorokin D.Y."/>
            <person name="Merkel A.Y."/>
        </authorList>
    </citation>
    <scope>NUCLEOTIDE SEQUENCE</scope>
    <source>
        <strain evidence="1">24KS-1</strain>
    </source>
</reference>
<gene>
    <name evidence="1" type="ORF">OWO01_13370</name>
</gene>
<organism evidence="1 2">
    <name type="scientific">Natronobacillus azotifigens</name>
    <dbReference type="NCBI Taxonomy" id="472978"/>
    <lineage>
        <taxon>Bacteria</taxon>
        <taxon>Bacillati</taxon>
        <taxon>Bacillota</taxon>
        <taxon>Bacilli</taxon>
        <taxon>Bacillales</taxon>
        <taxon>Bacillaceae</taxon>
        <taxon>Natronobacillus</taxon>
    </lineage>
</organism>
<comment type="caution">
    <text evidence="1">The sequence shown here is derived from an EMBL/GenBank/DDBJ whole genome shotgun (WGS) entry which is preliminary data.</text>
</comment>
<dbReference type="AlphaFoldDB" id="A0A9J6RFK4"/>